<evidence type="ECO:0000313" key="12">
    <source>
        <dbReference type="Proteomes" id="UP001519293"/>
    </source>
</evidence>
<evidence type="ECO:0000256" key="2">
    <source>
        <dbReference type="ARBA" id="ARBA00010190"/>
    </source>
</evidence>
<evidence type="ECO:0000256" key="5">
    <source>
        <dbReference type="ARBA" id="ARBA00022755"/>
    </source>
</evidence>
<comment type="catalytic activity">
    <reaction evidence="9">
        <text>N(2)-formyl-N(1)-(5-phospho-beta-D-ribosyl)glycinamide + L-glutamine + ATP + H2O = 2-formamido-N(1)-(5-O-phospho-beta-D-ribosyl)acetamidine + L-glutamate + ADP + phosphate + H(+)</text>
        <dbReference type="Rhea" id="RHEA:17129"/>
        <dbReference type="ChEBI" id="CHEBI:15377"/>
        <dbReference type="ChEBI" id="CHEBI:15378"/>
        <dbReference type="ChEBI" id="CHEBI:29985"/>
        <dbReference type="ChEBI" id="CHEBI:30616"/>
        <dbReference type="ChEBI" id="CHEBI:43474"/>
        <dbReference type="ChEBI" id="CHEBI:58359"/>
        <dbReference type="ChEBI" id="CHEBI:147286"/>
        <dbReference type="ChEBI" id="CHEBI:147287"/>
        <dbReference type="ChEBI" id="CHEBI:456216"/>
        <dbReference type="EC" id="6.3.5.3"/>
    </reaction>
</comment>
<dbReference type="Pfam" id="PF02700">
    <property type="entry name" value="PurS"/>
    <property type="match status" value="1"/>
</dbReference>
<dbReference type="InterPro" id="IPR036604">
    <property type="entry name" value="PurS-like_sf"/>
</dbReference>
<evidence type="ECO:0000313" key="11">
    <source>
        <dbReference type="EMBL" id="MBP2240886.1"/>
    </source>
</evidence>
<evidence type="ECO:0000256" key="9">
    <source>
        <dbReference type="HAMAP-Rule" id="MF_01926"/>
    </source>
</evidence>
<dbReference type="InterPro" id="IPR018236">
    <property type="entry name" value="SAICAR_synthetase_CS"/>
</dbReference>
<dbReference type="HAMAP" id="MF_01926">
    <property type="entry name" value="PurS"/>
    <property type="match status" value="1"/>
</dbReference>
<dbReference type="PANTHER" id="PTHR43599:SF3">
    <property type="entry name" value="SI:DKEY-6E2.2"/>
    <property type="match status" value="1"/>
</dbReference>
<dbReference type="Pfam" id="PF01259">
    <property type="entry name" value="SAICAR_synt"/>
    <property type="match status" value="1"/>
</dbReference>
<dbReference type="Gene3D" id="3.30.470.20">
    <property type="entry name" value="ATP-grasp fold, B domain"/>
    <property type="match status" value="1"/>
</dbReference>
<dbReference type="Gene3D" id="3.30.200.20">
    <property type="entry name" value="Phosphorylase Kinase, domain 1"/>
    <property type="match status" value="1"/>
</dbReference>
<gene>
    <name evidence="8" type="primary">purC</name>
    <name evidence="9" type="synonym">purS</name>
    <name evidence="11" type="ORF">J2Z40_001446</name>
</gene>
<dbReference type="Gene3D" id="3.30.1280.10">
    <property type="entry name" value="Phosphoribosylformylglycinamidine synthase subunit PurS"/>
    <property type="match status" value="1"/>
</dbReference>
<name>A0ABS4RDB4_9BACI</name>
<comment type="similarity">
    <text evidence="9">Belongs to the PurS family.</text>
</comment>
<dbReference type="SUPFAM" id="SSF56104">
    <property type="entry name" value="SAICAR synthase-like"/>
    <property type="match status" value="1"/>
</dbReference>
<proteinExistence type="inferred from homology"/>
<evidence type="ECO:0000256" key="8">
    <source>
        <dbReference type="HAMAP-Rule" id="MF_00137"/>
    </source>
</evidence>
<evidence type="ECO:0000256" key="7">
    <source>
        <dbReference type="ARBA" id="ARBA00048475"/>
    </source>
</evidence>
<dbReference type="InterPro" id="IPR003850">
    <property type="entry name" value="PurS"/>
</dbReference>
<dbReference type="GO" id="GO:0004639">
    <property type="term" value="F:phosphoribosylaminoimidazolesuccinocarboxamide synthase activity"/>
    <property type="evidence" value="ECO:0007669"/>
    <property type="project" value="UniProtKB-EC"/>
</dbReference>
<dbReference type="EC" id="6.3.2.6" evidence="8"/>
<organism evidence="11 12">
    <name type="scientific">Cytobacillus eiseniae</name>
    <dbReference type="NCBI Taxonomy" id="762947"/>
    <lineage>
        <taxon>Bacteria</taxon>
        <taxon>Bacillati</taxon>
        <taxon>Bacillota</taxon>
        <taxon>Bacilli</taxon>
        <taxon>Bacillales</taxon>
        <taxon>Bacillaceae</taxon>
        <taxon>Cytobacillus</taxon>
    </lineage>
</organism>
<comment type="subunit">
    <text evidence="9">Part of the FGAM synthase complex composed of 1 PurL, 1 PurQ and 2 PurS subunits.</text>
</comment>
<evidence type="ECO:0000256" key="1">
    <source>
        <dbReference type="ARBA" id="ARBA00004672"/>
    </source>
</evidence>
<keyword evidence="5 8" id="KW-0658">Purine biosynthesis</keyword>
<feature type="domain" description="SAICAR synthetase/ADE2 N-terminal" evidence="10">
    <location>
        <begin position="6"/>
        <end position="232"/>
    </location>
</feature>
<reference evidence="11 12" key="1">
    <citation type="submission" date="2021-03" db="EMBL/GenBank/DDBJ databases">
        <title>Genomic Encyclopedia of Type Strains, Phase IV (KMG-IV): sequencing the most valuable type-strain genomes for metagenomic binning, comparative biology and taxonomic classification.</title>
        <authorList>
            <person name="Goeker M."/>
        </authorList>
    </citation>
    <scope>NUCLEOTIDE SEQUENCE [LARGE SCALE GENOMIC DNA]</scope>
    <source>
        <strain evidence="11 12">DSM 26675</strain>
    </source>
</reference>
<sequence>MEKGTLLYEGKAKKVYQTNNDDIVWIEYKDSATAFNGEKKASIAGKGRLNNEITSLLFSKLQALGIDSHFIKKLSATEQLVKKVEIIPLETVVRNFSAGSFAKRLGVEEGAKLARPIVEFYYKDDALGDPLLIEDHIEILQLANSDEVAILKEKALQVNTVLSELFKELGIRLVDFKLEFGKDENGNILLADEISPDTCRLWDDKTNEKLDKDVFRRDLGNLTDAYETILARLRRPISMYKVKVFVTLRESVLDPQGTVVKNSLHSLNYSEVSDVRIGKYMELTIDKSDRPVDEVVKDMCERLLANVVIEDYRYEIEEAVAQ</sequence>
<dbReference type="NCBIfam" id="TIGR00302">
    <property type="entry name" value="phosphoribosylformylglycinamidine synthase subunit PurS"/>
    <property type="match status" value="1"/>
</dbReference>
<dbReference type="SUPFAM" id="SSF82697">
    <property type="entry name" value="PurS-like"/>
    <property type="match status" value="1"/>
</dbReference>
<comment type="pathway">
    <text evidence="1 8">Purine metabolism; IMP biosynthesis via de novo pathway; 5-amino-1-(5-phospho-D-ribosyl)imidazole-4-carboxamide from 5-amino-1-(5-phospho-D-ribosyl)imidazole-4-carboxylate: step 1/2.</text>
</comment>
<keyword evidence="4 8" id="KW-0547">Nucleotide-binding</keyword>
<evidence type="ECO:0000259" key="10">
    <source>
        <dbReference type="Pfam" id="PF01259"/>
    </source>
</evidence>
<keyword evidence="9" id="KW-0963">Cytoplasm</keyword>
<evidence type="ECO:0000256" key="6">
    <source>
        <dbReference type="ARBA" id="ARBA00022840"/>
    </source>
</evidence>
<dbReference type="InterPro" id="IPR033934">
    <property type="entry name" value="SAICAR_synt_PurC"/>
</dbReference>
<comment type="catalytic activity">
    <reaction evidence="7 8">
        <text>5-amino-1-(5-phospho-D-ribosyl)imidazole-4-carboxylate + L-aspartate + ATP = (2S)-2-[5-amino-1-(5-phospho-beta-D-ribosyl)imidazole-4-carboxamido]succinate + ADP + phosphate + 2 H(+)</text>
        <dbReference type="Rhea" id="RHEA:22628"/>
        <dbReference type="ChEBI" id="CHEBI:15378"/>
        <dbReference type="ChEBI" id="CHEBI:29991"/>
        <dbReference type="ChEBI" id="CHEBI:30616"/>
        <dbReference type="ChEBI" id="CHEBI:43474"/>
        <dbReference type="ChEBI" id="CHEBI:58443"/>
        <dbReference type="ChEBI" id="CHEBI:77657"/>
        <dbReference type="ChEBI" id="CHEBI:456216"/>
        <dbReference type="EC" id="6.3.2.6"/>
    </reaction>
</comment>
<dbReference type="NCBIfam" id="NF004630">
    <property type="entry name" value="PRK05974.1"/>
    <property type="match status" value="1"/>
</dbReference>
<evidence type="ECO:0000256" key="4">
    <source>
        <dbReference type="ARBA" id="ARBA00022741"/>
    </source>
</evidence>
<comment type="caution">
    <text evidence="11">The sequence shown here is derived from an EMBL/GenBank/DDBJ whole genome shotgun (WGS) entry which is preliminary data.</text>
</comment>
<dbReference type="InterPro" id="IPR028923">
    <property type="entry name" value="SAICAR_synt/ADE2_N"/>
</dbReference>
<protein>
    <recommendedName>
        <fullName evidence="8 9">Multifunctional fusion protein</fullName>
    </recommendedName>
    <domain>
        <recommendedName>
            <fullName evidence="9">Phosphoribosylformylglycinamidine synthase subunit PurS</fullName>
            <shortName evidence="9">FGAM synthase</shortName>
            <ecNumber evidence="9">6.3.5.3</ecNumber>
        </recommendedName>
        <alternativeName>
            <fullName evidence="9">Formylglycinamide ribonucleotide amidotransferase subunit III</fullName>
        </alternativeName>
        <alternativeName>
            <fullName evidence="9">Phosphoribosylformylglycinamidine synthase subunit III</fullName>
            <shortName evidence="9">FGAR amidotransferase III</shortName>
            <shortName evidence="9">FGAR-AT III</shortName>
        </alternativeName>
    </domain>
    <domain>
        <recommendedName>
            <fullName evidence="8">Phosphoribosylaminoimidazole-succinocarboxamide synthase</fullName>
            <ecNumber evidence="8">6.3.2.6</ecNumber>
        </recommendedName>
        <alternativeName>
            <fullName evidence="8">SAICAR synthetase</fullName>
        </alternativeName>
    </domain>
</protein>
<dbReference type="PROSITE" id="PS01057">
    <property type="entry name" value="SAICAR_SYNTHETASE_1"/>
    <property type="match status" value="1"/>
</dbReference>
<comment type="pathway">
    <text evidence="9">Purine metabolism; IMP biosynthesis via de novo pathway; 5-amino-1-(5-phospho-D-ribosyl)imidazole from N(2)-formyl-N(1)-(5-phospho-D-ribosyl)glycinamide: step 1/2.</text>
</comment>
<keyword evidence="3 8" id="KW-0436">Ligase</keyword>
<dbReference type="HAMAP" id="MF_00137">
    <property type="entry name" value="SAICAR_synth"/>
    <property type="match status" value="1"/>
</dbReference>
<dbReference type="InterPro" id="IPR001636">
    <property type="entry name" value="SAICAR_synth"/>
</dbReference>
<dbReference type="PROSITE" id="PS01058">
    <property type="entry name" value="SAICAR_SYNTHETASE_2"/>
    <property type="match status" value="1"/>
</dbReference>
<keyword evidence="12" id="KW-1185">Reference proteome</keyword>
<accession>A0ABS4RDB4</accession>
<comment type="subcellular location">
    <subcellularLocation>
        <location evidence="9">Cytoplasm</location>
    </subcellularLocation>
</comment>
<dbReference type="InterPro" id="IPR050089">
    <property type="entry name" value="SAICAR_synthetase"/>
</dbReference>
<comment type="function">
    <text evidence="9">Part of the phosphoribosylformylglycinamidine synthase complex involved in the purines biosynthetic pathway. Catalyzes the ATP-dependent conversion of formylglycinamide ribonucleotide (FGAR) and glutamine to yield formylglycinamidine ribonucleotide (FGAM) and glutamate. The FGAM synthase complex is composed of three subunits. PurQ produces an ammonia molecule by converting glutamine to glutamate. PurL transfers the ammonia molecule to FGAR to form FGAM in an ATP-dependent manner. PurS interacts with PurQ and PurL and is thought to assist in the transfer of the ammonia molecule from PurQ to PurL.</text>
</comment>
<keyword evidence="6 8" id="KW-0067">ATP-binding</keyword>
<dbReference type="NCBIfam" id="TIGR00081">
    <property type="entry name" value="purC"/>
    <property type="match status" value="1"/>
</dbReference>
<dbReference type="EC" id="6.3.5.3" evidence="9"/>
<comment type="similarity">
    <text evidence="2 8">Belongs to the SAICAR synthetase family.</text>
</comment>
<evidence type="ECO:0000256" key="3">
    <source>
        <dbReference type="ARBA" id="ARBA00022598"/>
    </source>
</evidence>
<dbReference type="PANTHER" id="PTHR43599">
    <property type="entry name" value="MULTIFUNCTIONAL PROTEIN ADE2"/>
    <property type="match status" value="1"/>
</dbReference>
<dbReference type="EMBL" id="JAGIKZ010000006">
    <property type="protein sequence ID" value="MBP2240886.1"/>
    <property type="molecule type" value="Genomic_DNA"/>
</dbReference>
<dbReference type="CDD" id="cd01415">
    <property type="entry name" value="SAICAR_synt_PurC"/>
    <property type="match status" value="1"/>
</dbReference>
<dbReference type="Proteomes" id="UP001519293">
    <property type="component" value="Unassembled WGS sequence"/>
</dbReference>